<dbReference type="Proteomes" id="UP000601435">
    <property type="component" value="Unassembled WGS sequence"/>
</dbReference>
<dbReference type="PANTHER" id="PTHR46377">
    <property type="entry name" value="DUAL SPECIFICITY PROTEIN PHOSPHATASE 19"/>
    <property type="match status" value="1"/>
</dbReference>
<feature type="domain" description="Tyrosine-protein phosphatase" evidence="1">
    <location>
        <begin position="113"/>
        <end position="247"/>
    </location>
</feature>
<dbReference type="SMART" id="SM00195">
    <property type="entry name" value="DSPc"/>
    <property type="match status" value="1"/>
</dbReference>
<dbReference type="InterPro" id="IPR000340">
    <property type="entry name" value="Dual-sp_phosphatase_cat-dom"/>
</dbReference>
<accession>A0A812W2A9</accession>
<gene>
    <name evidence="2" type="primary">Dusp28</name>
    <name evidence="2" type="ORF">SNEC2469_LOCUS18519</name>
</gene>
<dbReference type="InterPro" id="IPR020422">
    <property type="entry name" value="TYR_PHOSPHATASE_DUAL_dom"/>
</dbReference>
<dbReference type="Pfam" id="PF00782">
    <property type="entry name" value="DSPc"/>
    <property type="match status" value="1"/>
</dbReference>
<keyword evidence="3" id="KW-1185">Reference proteome</keyword>
<dbReference type="PANTHER" id="PTHR46377:SF1">
    <property type="entry name" value="DUAL SPECIFICITY PROTEIN PHOSPHATASE 19"/>
    <property type="match status" value="1"/>
</dbReference>
<dbReference type="InterPro" id="IPR029021">
    <property type="entry name" value="Prot-tyrosine_phosphatase-like"/>
</dbReference>
<dbReference type="GO" id="GO:0008579">
    <property type="term" value="F:JUN kinase phosphatase activity"/>
    <property type="evidence" value="ECO:0007669"/>
    <property type="project" value="TreeGrafter"/>
</dbReference>
<evidence type="ECO:0000259" key="1">
    <source>
        <dbReference type="PROSITE" id="PS50054"/>
    </source>
</evidence>
<dbReference type="EMBL" id="CAJNJA010031237">
    <property type="protein sequence ID" value="CAE7654608.1"/>
    <property type="molecule type" value="Genomic_DNA"/>
</dbReference>
<dbReference type="PROSITE" id="PS50054">
    <property type="entry name" value="TYR_PHOSPHATASE_DUAL"/>
    <property type="match status" value="1"/>
</dbReference>
<protein>
    <submittedName>
        <fullName evidence="2">Dusp28 protein</fullName>
    </submittedName>
</protein>
<dbReference type="SUPFAM" id="SSF52799">
    <property type="entry name" value="(Phosphotyrosine protein) phosphatases II"/>
    <property type="match status" value="1"/>
</dbReference>
<feature type="non-terminal residue" evidence="2">
    <location>
        <position position="1"/>
    </location>
</feature>
<dbReference type="CDD" id="cd14498">
    <property type="entry name" value="DSP"/>
    <property type="match status" value="1"/>
</dbReference>
<name>A0A812W2A9_9DINO</name>
<dbReference type="GO" id="GO:0005737">
    <property type="term" value="C:cytoplasm"/>
    <property type="evidence" value="ECO:0007669"/>
    <property type="project" value="TreeGrafter"/>
</dbReference>
<dbReference type="Gene3D" id="3.90.190.10">
    <property type="entry name" value="Protein tyrosine phosphatase superfamily"/>
    <property type="match status" value="1"/>
</dbReference>
<dbReference type="AlphaFoldDB" id="A0A812W2A9"/>
<evidence type="ECO:0000313" key="3">
    <source>
        <dbReference type="Proteomes" id="UP000601435"/>
    </source>
</evidence>
<reference evidence="2" key="1">
    <citation type="submission" date="2021-02" db="EMBL/GenBank/DDBJ databases">
        <authorList>
            <person name="Dougan E. K."/>
            <person name="Rhodes N."/>
            <person name="Thang M."/>
            <person name="Chan C."/>
        </authorList>
    </citation>
    <scope>NUCLEOTIDE SEQUENCE</scope>
</reference>
<dbReference type="OrthoDB" id="253091at2759"/>
<organism evidence="2 3">
    <name type="scientific">Symbiodinium necroappetens</name>
    <dbReference type="NCBI Taxonomy" id="1628268"/>
    <lineage>
        <taxon>Eukaryota</taxon>
        <taxon>Sar</taxon>
        <taxon>Alveolata</taxon>
        <taxon>Dinophyceae</taxon>
        <taxon>Suessiales</taxon>
        <taxon>Symbiodiniaceae</taxon>
        <taxon>Symbiodinium</taxon>
    </lineage>
</organism>
<proteinExistence type="predicted"/>
<comment type="caution">
    <text evidence="2">The sequence shown here is derived from an EMBL/GenBank/DDBJ whole genome shotgun (WGS) entry which is preliminary data.</text>
</comment>
<evidence type="ECO:0000313" key="2">
    <source>
        <dbReference type="EMBL" id="CAE7654608.1"/>
    </source>
</evidence>
<sequence length="247" mass="26850">LEMKDTASSGSGSSDGGVSAFEARMAAWEAENTGEQDDFVAFFPTADGSPHQAAEATLRQHRETWQLISDRWAREEEREALAAMETTIRSAARNLGAELLDDYGELLRCPAKVPRSGPGHLLIGSEEDAGNEELLLSSGITAVLNCTEEPPMRRCQEMYSKIGIRWHHVPMHDDLSEDLLVALKAARPWLAEALSSEDTVLVHCFVGGNRSVGVALGYMLLDEGHELLGALEAVAGARGRFTVKYIA</sequence>